<sequence length="349" mass="40470">MFKSLFSAFSRIPLRVYATVAEIVLVLSSIALMAVDLAYGGATPYRVRYGDIYVYAAISGVIGLWTLVYGLYFTLKANRYRVRVYLCFLSCLVAFSIIIGIIHIILTFTIYRNGIIHNCVDDTTDGMFWWSFGYEFNSEVAHVVDVCTRLWARYTIQRVLTWAVYSIVIVFATWFVNRYYRSLESRALIEYEDGEDRERGMVGPETKLVIQEVNSDEDHDDDHHEELPPNYEDVANVQHEQRQRLYDEIHKVHNRRRTEASVHPLDPPSAAHQRPASLNGNSINAQENSTQPRLSDPSEKMDYDWYRSQQTIRRPSYLVDEDLDLADTGAESRRRPTSWRKQSSDKTTH</sequence>
<organism evidence="3">
    <name type="scientific">Lichtheimia ramosa</name>
    <dbReference type="NCBI Taxonomy" id="688394"/>
    <lineage>
        <taxon>Eukaryota</taxon>
        <taxon>Fungi</taxon>
        <taxon>Fungi incertae sedis</taxon>
        <taxon>Mucoromycota</taxon>
        <taxon>Mucoromycotina</taxon>
        <taxon>Mucoromycetes</taxon>
        <taxon>Mucorales</taxon>
        <taxon>Lichtheimiaceae</taxon>
        <taxon>Lichtheimia</taxon>
    </lineage>
</organism>
<feature type="region of interest" description="Disordered" evidence="1">
    <location>
        <begin position="255"/>
        <end position="300"/>
    </location>
</feature>
<evidence type="ECO:0000256" key="1">
    <source>
        <dbReference type="SAM" id="MobiDB-lite"/>
    </source>
</evidence>
<feature type="transmembrane region" description="Helical" evidence="2">
    <location>
        <begin position="159"/>
        <end position="176"/>
    </location>
</feature>
<reference evidence="3" key="1">
    <citation type="journal article" date="2014" name="Genome Announc.">
        <title>De novo whole-genome sequence and genome annotation of Lichtheimia ramosa.</title>
        <authorList>
            <person name="Linde J."/>
            <person name="Schwartze V."/>
            <person name="Binder U."/>
            <person name="Lass-Florl C."/>
            <person name="Voigt K."/>
            <person name="Horn F."/>
        </authorList>
    </citation>
    <scope>NUCLEOTIDE SEQUENCE</scope>
    <source>
        <strain evidence="3">JMRC FSU:6197</strain>
    </source>
</reference>
<feature type="region of interest" description="Disordered" evidence="1">
    <location>
        <begin position="326"/>
        <end position="349"/>
    </location>
</feature>
<name>A0A077WJ96_9FUNG</name>
<accession>A0A077WJ96</accession>
<feature type="compositionally biased region" description="Polar residues" evidence="1">
    <location>
        <begin position="276"/>
        <end position="293"/>
    </location>
</feature>
<feature type="transmembrane region" description="Helical" evidence="2">
    <location>
        <begin position="52"/>
        <end position="72"/>
    </location>
</feature>
<protein>
    <recommendedName>
        <fullName evidence="4">MARVEL domain-containing protein</fullName>
    </recommendedName>
</protein>
<gene>
    <name evidence="3" type="ORF">LRAMOSA09199</name>
</gene>
<keyword evidence="2" id="KW-0472">Membrane</keyword>
<evidence type="ECO:0000313" key="3">
    <source>
        <dbReference type="EMBL" id="CDS06672.1"/>
    </source>
</evidence>
<feature type="transmembrane region" description="Helical" evidence="2">
    <location>
        <begin position="84"/>
        <end position="106"/>
    </location>
</feature>
<evidence type="ECO:0008006" key="4">
    <source>
        <dbReference type="Google" id="ProtNLM"/>
    </source>
</evidence>
<keyword evidence="2" id="KW-0812">Transmembrane</keyword>
<dbReference type="OrthoDB" id="2281490at2759"/>
<keyword evidence="2" id="KW-1133">Transmembrane helix</keyword>
<dbReference type="AlphaFoldDB" id="A0A077WJ96"/>
<evidence type="ECO:0000256" key="2">
    <source>
        <dbReference type="SAM" id="Phobius"/>
    </source>
</evidence>
<feature type="transmembrane region" description="Helical" evidence="2">
    <location>
        <begin position="12"/>
        <end position="32"/>
    </location>
</feature>
<dbReference type="EMBL" id="LK023321">
    <property type="protein sequence ID" value="CDS06672.1"/>
    <property type="molecule type" value="Genomic_DNA"/>
</dbReference>
<proteinExistence type="predicted"/>